<proteinExistence type="predicted"/>
<accession>U9U2B6</accession>
<dbReference type="EMBL" id="KI282841">
    <property type="protein sequence ID" value="ESA14509.1"/>
    <property type="molecule type" value="Genomic_DNA"/>
</dbReference>
<protein>
    <submittedName>
        <fullName evidence="1">Uncharacterized protein</fullName>
    </submittedName>
</protein>
<reference evidence="1" key="1">
    <citation type="submission" date="2013-07" db="EMBL/GenBank/DDBJ databases">
        <title>The genome of an arbuscular mycorrhizal fungus provides insights into the evolution of the oldest plant symbiosis.</title>
        <authorList>
            <consortium name="DOE Joint Genome Institute"/>
            <person name="Tisserant E."/>
            <person name="Malbreil M."/>
            <person name="Kuo A."/>
            <person name="Kohler A."/>
            <person name="Symeonidi A."/>
            <person name="Balestrini R."/>
            <person name="Charron P."/>
            <person name="Duensing N."/>
            <person name="Frei-dit-Frey N."/>
            <person name="Gianinazzi-Pearson V."/>
            <person name="Gilbert B."/>
            <person name="Handa Y."/>
            <person name="Hijri M."/>
            <person name="Kaul R."/>
            <person name="Kawaguchi M."/>
            <person name="Krajinski F."/>
            <person name="Lammers P."/>
            <person name="Lapierre D."/>
            <person name="Masclaux F.G."/>
            <person name="Murat C."/>
            <person name="Morin E."/>
            <person name="Ndikumana S."/>
            <person name="Pagni M."/>
            <person name="Petitpierre D."/>
            <person name="Requena N."/>
            <person name="Rosikiewicz P."/>
            <person name="Riley R."/>
            <person name="Saito K."/>
            <person name="San Clemente H."/>
            <person name="Shapiro H."/>
            <person name="van Tuinen D."/>
            <person name="Becard G."/>
            <person name="Bonfante P."/>
            <person name="Paszkowski U."/>
            <person name="Shachar-Hill Y."/>
            <person name="Young J.P."/>
            <person name="Sanders I.R."/>
            <person name="Henrissat B."/>
            <person name="Rensing S.A."/>
            <person name="Grigoriev I.V."/>
            <person name="Corradi N."/>
            <person name="Roux C."/>
            <person name="Martin F."/>
        </authorList>
    </citation>
    <scope>NUCLEOTIDE SEQUENCE</scope>
    <source>
        <strain evidence="1">DAOM 197198</strain>
    </source>
</reference>
<name>U9U2B6_RHIID</name>
<gene>
    <name evidence="1" type="ORF">GLOINDRAFT_346488</name>
</gene>
<dbReference type="HOGENOM" id="CLU_2850815_0_0_1"/>
<evidence type="ECO:0000313" key="1">
    <source>
        <dbReference type="EMBL" id="ESA14509.1"/>
    </source>
</evidence>
<sequence>MNLTVQEILKHIRAGEAQDENIILEELLEKNNKTNDIIPKLKFGLHHSVETDFHANVIFIQLLKI</sequence>
<organism evidence="1">
    <name type="scientific">Rhizophagus irregularis (strain DAOM 181602 / DAOM 197198 / MUCL 43194)</name>
    <name type="common">Arbuscular mycorrhizal fungus</name>
    <name type="synonym">Glomus intraradices</name>
    <dbReference type="NCBI Taxonomy" id="747089"/>
    <lineage>
        <taxon>Eukaryota</taxon>
        <taxon>Fungi</taxon>
        <taxon>Fungi incertae sedis</taxon>
        <taxon>Mucoromycota</taxon>
        <taxon>Glomeromycotina</taxon>
        <taxon>Glomeromycetes</taxon>
        <taxon>Glomerales</taxon>
        <taxon>Glomeraceae</taxon>
        <taxon>Rhizophagus</taxon>
    </lineage>
</organism>
<dbReference type="AlphaFoldDB" id="U9U2B6"/>